<keyword evidence="3" id="KW-0808">Transferase</keyword>
<dbReference type="InterPro" id="IPR036873">
    <property type="entry name" value="Rhodanese-like_dom_sf"/>
</dbReference>
<organism evidence="3">
    <name type="scientific">hydrothermal vent metagenome</name>
    <dbReference type="NCBI Taxonomy" id="652676"/>
    <lineage>
        <taxon>unclassified sequences</taxon>
        <taxon>metagenomes</taxon>
        <taxon>ecological metagenomes</taxon>
    </lineage>
</organism>
<reference evidence="3" key="1">
    <citation type="submission" date="2018-06" db="EMBL/GenBank/DDBJ databases">
        <authorList>
            <person name="Zhirakovskaya E."/>
        </authorList>
    </citation>
    <scope>NUCLEOTIDE SEQUENCE</scope>
</reference>
<dbReference type="InterPro" id="IPR051126">
    <property type="entry name" value="Thiosulfate_sulfurtransferase"/>
</dbReference>
<dbReference type="PANTHER" id="PTHR43855:SF1">
    <property type="entry name" value="THIOSULFATE SULFURTRANSFERASE"/>
    <property type="match status" value="1"/>
</dbReference>
<name>A0A3B0ZLX1_9ZZZZ</name>
<gene>
    <name evidence="3" type="ORF">MNBD_GAMMA17-2020</name>
</gene>
<dbReference type="EC" id="2.8.1.1" evidence="3"/>
<dbReference type="GO" id="GO:0004792">
    <property type="term" value="F:thiosulfate-cyanide sulfurtransferase activity"/>
    <property type="evidence" value="ECO:0007669"/>
    <property type="project" value="UniProtKB-EC"/>
</dbReference>
<dbReference type="AlphaFoldDB" id="A0A3B0ZLX1"/>
<feature type="domain" description="Rhodanese" evidence="2">
    <location>
        <begin position="20"/>
        <end position="128"/>
    </location>
</feature>
<accession>A0A3B0ZLX1</accession>
<dbReference type="CDD" id="cd01448">
    <property type="entry name" value="TST_Repeat_1"/>
    <property type="match status" value="1"/>
</dbReference>
<dbReference type="Pfam" id="PF00581">
    <property type="entry name" value="Rhodanese"/>
    <property type="match status" value="2"/>
</dbReference>
<dbReference type="PANTHER" id="PTHR43855">
    <property type="entry name" value="THIOSULFATE SULFURTRANSFERASE"/>
    <property type="match status" value="1"/>
</dbReference>
<dbReference type="PROSITE" id="PS50206">
    <property type="entry name" value="RHODANESE_3"/>
    <property type="match status" value="2"/>
</dbReference>
<dbReference type="SMART" id="SM00450">
    <property type="entry name" value="RHOD"/>
    <property type="match status" value="2"/>
</dbReference>
<dbReference type="SUPFAM" id="SSF52821">
    <property type="entry name" value="Rhodanese/Cell cycle control phosphatase"/>
    <property type="match status" value="2"/>
</dbReference>
<keyword evidence="1" id="KW-0677">Repeat</keyword>
<dbReference type="EMBL" id="UOFQ01000174">
    <property type="protein sequence ID" value="VAW90180.1"/>
    <property type="molecule type" value="Genomic_DNA"/>
</dbReference>
<dbReference type="CDD" id="cd01449">
    <property type="entry name" value="TST_Repeat_2"/>
    <property type="match status" value="1"/>
</dbReference>
<evidence type="ECO:0000256" key="1">
    <source>
        <dbReference type="ARBA" id="ARBA00022737"/>
    </source>
</evidence>
<evidence type="ECO:0000313" key="3">
    <source>
        <dbReference type="EMBL" id="VAW90180.1"/>
    </source>
</evidence>
<protein>
    <submittedName>
        <fullName evidence="3">Thiosulfate sulfurtransferase, rhodanese</fullName>
        <ecNumber evidence="3">2.8.1.1</ecNumber>
    </submittedName>
</protein>
<feature type="domain" description="Rhodanese" evidence="2">
    <location>
        <begin position="158"/>
        <end position="271"/>
    </location>
</feature>
<dbReference type="InterPro" id="IPR001763">
    <property type="entry name" value="Rhodanese-like_dom"/>
</dbReference>
<sequence length="271" mass="29937">MTEPLLPLITEAEELEAKIDEENLVIIDLSRAPIYARNHIPDAVHIEYSQIVSSKPPTMGLLPAAAAFSEVLSTAGISPESHVVAYDDEGGAKACRLLWTLDVAGHKNFSLLNGGLQAWVNENHATHEGIETALPTKYKVTYTDNGTINKAEILAKLGDPNVVFLDVRSPGEFNGSDKRAHHGGHIPGAVNLEWIHAIDQQYNLRLKDANDLQLLYIPLDVMPDKEVIVYCHSHHRSAHSYIVLKSLGYQNLKGYSGSWSDWGNDPEMPFE</sequence>
<proteinExistence type="predicted"/>
<evidence type="ECO:0000259" key="2">
    <source>
        <dbReference type="PROSITE" id="PS50206"/>
    </source>
</evidence>
<dbReference type="Gene3D" id="3.40.250.10">
    <property type="entry name" value="Rhodanese-like domain"/>
    <property type="match status" value="2"/>
</dbReference>